<reference evidence="1 2" key="1">
    <citation type="submission" date="2020-08" db="EMBL/GenBank/DDBJ databases">
        <title>Genomic Encyclopedia of Type Strains, Phase IV (KMG-IV): sequencing the most valuable type-strain genomes for metagenomic binning, comparative biology and taxonomic classification.</title>
        <authorList>
            <person name="Goeker M."/>
        </authorList>
    </citation>
    <scope>NUCLEOTIDE SEQUENCE [LARGE SCALE GENOMIC DNA]</scope>
    <source>
        <strain evidence="1 2">DSM 45385</strain>
    </source>
</reference>
<organism evidence="1 2">
    <name type="scientific">Nonomuraea endophytica</name>
    <dbReference type="NCBI Taxonomy" id="714136"/>
    <lineage>
        <taxon>Bacteria</taxon>
        <taxon>Bacillati</taxon>
        <taxon>Actinomycetota</taxon>
        <taxon>Actinomycetes</taxon>
        <taxon>Streptosporangiales</taxon>
        <taxon>Streptosporangiaceae</taxon>
        <taxon>Nonomuraea</taxon>
    </lineage>
</organism>
<evidence type="ECO:0000313" key="1">
    <source>
        <dbReference type="EMBL" id="MBB5077957.1"/>
    </source>
</evidence>
<evidence type="ECO:0000313" key="2">
    <source>
        <dbReference type="Proteomes" id="UP000568380"/>
    </source>
</evidence>
<dbReference type="Proteomes" id="UP000568380">
    <property type="component" value="Unassembled WGS sequence"/>
</dbReference>
<sequence length="95" mass="10790">MRTGEWLAKPASRIAETFDDVDKAIAWMRSQYAPAVPHDQIPLSLRMDQAYDLLPRGVDVEWSTWLPGGRFAKVSMICCPNRHVNHPCPQSRNGQ</sequence>
<keyword evidence="2" id="KW-1185">Reference proteome</keyword>
<proteinExistence type="predicted"/>
<protein>
    <submittedName>
        <fullName evidence="1">Uncharacterized protein</fullName>
    </submittedName>
</protein>
<dbReference type="AlphaFoldDB" id="A0A7W8A1W1"/>
<accession>A0A7W8A1W1</accession>
<dbReference type="EMBL" id="JACHIN010000004">
    <property type="protein sequence ID" value="MBB5077957.1"/>
    <property type="molecule type" value="Genomic_DNA"/>
</dbReference>
<comment type="caution">
    <text evidence="1">The sequence shown here is derived from an EMBL/GenBank/DDBJ whole genome shotgun (WGS) entry which is preliminary data.</text>
</comment>
<gene>
    <name evidence="1" type="ORF">HNR40_003432</name>
</gene>
<name>A0A7W8A1W1_9ACTN</name>